<sequence length="1614" mass="176992">MTYFNRSLFLIFCLICSISYSQQISVDNSVSPQDLIQNTLVQGCVEVSNISSPLNGSTLGIGSYGYFERGASNFPFENGIVLTTGDASSAGNGINTNVLNAGDDTWLTDSDLETALGISGTLNATSIEFDFISISNQIQFNYILASEEYFGNNPCNYSDGFAFLIREAGTTNPYTNIALVPGTTTPVNTNTVHAEIVGFCPASNDEYFEGYNIGDTNYNGRTTVLTATASIQPNVQYQIKLVIADQNDENFDSAVFIEGNSFDASVDLGEDFTTCATSSTLDADIGNPNAVYSWYLNGVLMPSETQATLNAIQSGNYNVKVQIPLAGSSCYIEDDINITLNSPQTSDPISDYEVCDDLGGDGVETFDLSTKNAEVLNTVPPSTYTISYHYTETDALNNNNAITSQIQNTSNPQTVHVRIEDNVNGCLAYSTFNLVVHTPPIIGNPSDVVICADASANGIASMDLNSLRDSQIVLGQNDLIVTYHGTASDAANGVNAFPMPYSNTNPNEQLFVSIRDVDTGCIRTTTINISVFDSPTINALGPHFIDACDSDLDGFASFDLTSIIPDVLEGLTGVSTTFHLTEEDALTGANPIADESNYSNINANVQTIYIRVEDDSSGCSSVAPIELHSNLLLTATNIRDVTACDIDDDGTEDFTFDSIATTIINNLEDVTVTFYETEDDRNNGTNPIDSSSPYPSQDNPQIIYITLESPTCTEFAEFELILFPIVEFDSVGTLEVCDDDQDGIVTTNLSHLNADVTNGQTGFNVKYYLTEQDAIDDTNALPNLYENVSNPFTLYTRISFSETGCFTNNSLEVNIIPAPESEKPDDIIICDDDRDGYSSVNLYQSIPTSILATSNRTVTFHNSLSDAQNDENPILSMYNYEATTEIVYMRVENSNTNCYVIEELSITVNALPFVGDLTNYVDEYNFCEDVSDGIGEFIFQTKDEEALSGQVGNEVSYYLTALDAENKTNPIDKTSVYENISNPQEIYVRVENISDESCYMTSSFQIEVGTNPTYNEPTDIFVCDDISNDGSVLLDLTSIVDEVSAGIPDIQSVKFFTTELDAKNNTNEIPLQYANTVNPQQIYVQIDNGTICQSITSFVVNVIKVPDMTPVAPMIVCEEDMDGTSVFDLTTAEDHITDVRQENIVINYYETLEDAESNTNEIAVPESYTNLTNPQTVYIKVTNTLSNCPALVPFELIVNQPPVINDFQTYNVCSNPDNTVDLSLINQIATDVNFNVLFSYFSNEADAIANTNALDTNYEYQSTSEILYVRAEYSTTHCFDYYEFNLIVDPLPVANQPSDLVACDDNHDGILEFDLTSQNASILGGQSPTLYSISYHNSELEAHEDIMPLDTNYVAFDGEVIYARIENNTTGCYSLTQFSIIINPIPFVDIGDQVVCIDNLPLLVSANTNVSTDTYLWSTGETSPEIEITEVGSYWVTVTSDLGCPNTSSFNVTESEAATIETTEVVDFSDPNNITVTISGIGNYMYQLDNFPPQESNVFENVAMGYHTITIIDLNGCSNITKEVLVIDIPKFFTPNDDGAFDTWHIVGVETLPGTVIDIFNRYGKFLTQIRSDTPGWDGTFNGLKLPASDYWYVANVKRGEIAFQLKGHFTLRR</sequence>
<evidence type="ECO:0000313" key="3">
    <source>
        <dbReference type="EMBL" id="PYE81000.1"/>
    </source>
</evidence>
<dbReference type="Pfam" id="PF13585">
    <property type="entry name" value="CHU_C"/>
    <property type="match status" value="1"/>
</dbReference>
<name>A0A2V4WVM7_9FLAO</name>
<accession>A0A2V4WVM7</accession>
<keyword evidence="4" id="KW-1185">Reference proteome</keyword>
<feature type="compositionally biased region" description="Polar residues" evidence="1">
    <location>
        <begin position="683"/>
        <end position="697"/>
    </location>
</feature>
<evidence type="ECO:0000256" key="2">
    <source>
        <dbReference type="SAM" id="SignalP"/>
    </source>
</evidence>
<organism evidence="3 4">
    <name type="scientific">Winogradskyella epiphytica</name>
    <dbReference type="NCBI Taxonomy" id="262005"/>
    <lineage>
        <taxon>Bacteria</taxon>
        <taxon>Pseudomonadati</taxon>
        <taxon>Bacteroidota</taxon>
        <taxon>Flavobacteriia</taxon>
        <taxon>Flavobacteriales</taxon>
        <taxon>Flavobacteriaceae</taxon>
        <taxon>Winogradskyella</taxon>
    </lineage>
</organism>
<evidence type="ECO:0000313" key="4">
    <source>
        <dbReference type="Proteomes" id="UP000248054"/>
    </source>
</evidence>
<feature type="region of interest" description="Disordered" evidence="1">
    <location>
        <begin position="678"/>
        <end position="697"/>
    </location>
</feature>
<dbReference type="NCBIfam" id="TIGR04131">
    <property type="entry name" value="Bac_Flav_CTERM"/>
    <property type="match status" value="1"/>
</dbReference>
<dbReference type="InterPro" id="IPR026341">
    <property type="entry name" value="T9SS_type_B"/>
</dbReference>
<reference evidence="3 4" key="1">
    <citation type="submission" date="2018-06" db="EMBL/GenBank/DDBJ databases">
        <title>Genomic Encyclopedia of Type Strains, Phase III (KMG-III): the genomes of soil and plant-associated and newly described type strains.</title>
        <authorList>
            <person name="Whitman W."/>
        </authorList>
    </citation>
    <scope>NUCLEOTIDE SEQUENCE [LARGE SCALE GENOMIC DNA]</scope>
    <source>
        <strain evidence="3 4">CECT 7945</strain>
    </source>
</reference>
<dbReference type="Proteomes" id="UP000248054">
    <property type="component" value="Unassembled WGS sequence"/>
</dbReference>
<dbReference type="OrthoDB" id="9765926at2"/>
<dbReference type="RefSeq" id="WP_110475623.1">
    <property type="nucleotide sequence ID" value="NZ_BMWQ01000003.1"/>
</dbReference>
<feature type="chain" id="PRO_5016033730" evidence="2">
    <location>
        <begin position="22"/>
        <end position="1614"/>
    </location>
</feature>
<comment type="caution">
    <text evidence="3">The sequence shown here is derived from an EMBL/GenBank/DDBJ whole genome shotgun (WGS) entry which is preliminary data.</text>
</comment>
<feature type="signal peptide" evidence="2">
    <location>
        <begin position="1"/>
        <end position="21"/>
    </location>
</feature>
<dbReference type="InterPro" id="IPR049804">
    <property type="entry name" value="Choice_anch_L"/>
</dbReference>
<evidence type="ECO:0000256" key="1">
    <source>
        <dbReference type="SAM" id="MobiDB-lite"/>
    </source>
</evidence>
<proteinExistence type="predicted"/>
<dbReference type="NCBIfam" id="NF038133">
    <property type="entry name" value="choice_anch_L"/>
    <property type="match status" value="1"/>
</dbReference>
<gene>
    <name evidence="3" type="ORF">DFQ11_10380</name>
</gene>
<dbReference type="EMBL" id="QJTD01000003">
    <property type="protein sequence ID" value="PYE81000.1"/>
    <property type="molecule type" value="Genomic_DNA"/>
</dbReference>
<keyword evidence="2" id="KW-0732">Signal</keyword>
<protein>
    <submittedName>
        <fullName evidence="3">Gliding motility-associated-like protein</fullName>
    </submittedName>
</protein>